<sequence length="642" mass="70831">MALPRGKAAYKKKDGIITVSDDQQSVTWTPLPGNGPPVVSLAVRNITNLQQTPDNSPKVMLKIFEKAPSAGGDTIPYLFHFNSPTDARPEANAVKDLLSRLLTEVRSNDLTVPKPTTSAGNAGSAEVASEPAGASTKPSVARWFDDNQLKIDIELQQSLMKKDRNLHQIYMDARATKPETISDAAFNTQFWSTRTDLLRSHAIEVSQKKGAWNVLSTIKVRTVDNEQKIDMNVADIQMIFSQHPLVRRIYDENVPKKMSESAFWSNFFLSKLAKKLRGERVSDSDAAQPVFDRYDPAEDTAAFTSKILAQQVPHIIDIEGNEENQGGLKSGNRRDIEMRAHPNLPIVKVMNSISEKIMANVAPSDQDPADPISTDDPTYRELVLRDLSGDAKENHIVLNVKEQSQFFTGQNLESSALAQVYAKQVPSEVLLDVQSDLEALHEDESGGIDLHGGIGIDDESDSDEEAAPRKRHVGSRAARKQAQAQIFDALSRTRSELYGHSSEGASPMGIPPEITQKAFLANATTTEFLKQFWTAFLSGDPDRAQELAYHVASLKKSMIRVEAIAEEADEARDRIIEQKKQEIIAHYKKTGTKIRWKPDSVGGGRKALFTLLGPTITALKTAQALYQRALAAEGINPSTENE</sequence>
<evidence type="ECO:0000256" key="5">
    <source>
        <dbReference type="ARBA" id="ARBA00023163"/>
    </source>
</evidence>
<dbReference type="GO" id="GO:0000439">
    <property type="term" value="C:transcription factor TFIIH core complex"/>
    <property type="evidence" value="ECO:0007669"/>
    <property type="project" value="InterPro"/>
</dbReference>
<feature type="region of interest" description="Disordered" evidence="8">
    <location>
        <begin position="444"/>
        <end position="480"/>
    </location>
</feature>
<dbReference type="Pfam" id="PF03909">
    <property type="entry name" value="BSD"/>
    <property type="match status" value="2"/>
</dbReference>
<dbReference type="SUPFAM" id="SSF140383">
    <property type="entry name" value="BSD domain-like"/>
    <property type="match status" value="1"/>
</dbReference>
<evidence type="ECO:0000259" key="9">
    <source>
        <dbReference type="SMART" id="SM00751"/>
    </source>
</evidence>
<comment type="similarity">
    <text evidence="2">Belongs to the TFB1 family.</text>
</comment>
<dbReference type="FunFam" id="2.30.29.30:FF:000406">
    <property type="entry name" value="Putative RNA polymerase II transcription factor related protein"/>
    <property type="match status" value="1"/>
</dbReference>
<dbReference type="InterPro" id="IPR027079">
    <property type="entry name" value="Tfb1/GTF2H1"/>
</dbReference>
<dbReference type="EMBL" id="JANBVO010000009">
    <property type="protein sequence ID" value="KAJ9149989.1"/>
    <property type="molecule type" value="Genomic_DNA"/>
</dbReference>
<feature type="region of interest" description="Disordered" evidence="8">
    <location>
        <begin position="109"/>
        <end position="138"/>
    </location>
</feature>
<reference evidence="10" key="1">
    <citation type="submission" date="2022-07" db="EMBL/GenBank/DDBJ databases">
        <title>Fungi with potential for degradation of polypropylene.</title>
        <authorList>
            <person name="Gostincar C."/>
        </authorList>
    </citation>
    <scope>NUCLEOTIDE SEQUENCE</scope>
    <source>
        <strain evidence="10">EXF-13308</strain>
    </source>
</reference>
<accession>A0AA38VGG2</accession>
<dbReference type="AlphaFoldDB" id="A0AA38VGG2"/>
<evidence type="ECO:0000256" key="8">
    <source>
        <dbReference type="SAM" id="MobiDB-lite"/>
    </source>
</evidence>
<evidence type="ECO:0000256" key="2">
    <source>
        <dbReference type="ARBA" id="ARBA00009448"/>
    </source>
</evidence>
<dbReference type="PANTHER" id="PTHR12856">
    <property type="entry name" value="TRANSCRIPTION INITIATION FACTOR IIH-RELATED"/>
    <property type="match status" value="1"/>
</dbReference>
<evidence type="ECO:0000313" key="10">
    <source>
        <dbReference type="EMBL" id="KAJ9149989.1"/>
    </source>
</evidence>
<keyword evidence="7" id="KW-0175">Coiled coil</keyword>
<feature type="compositionally biased region" description="Polar residues" evidence="8">
    <location>
        <begin position="109"/>
        <end position="121"/>
    </location>
</feature>
<keyword evidence="6" id="KW-0539">Nucleus</keyword>
<evidence type="ECO:0000256" key="4">
    <source>
        <dbReference type="ARBA" id="ARBA00023015"/>
    </source>
</evidence>
<dbReference type="GO" id="GO:0006289">
    <property type="term" value="P:nucleotide-excision repair"/>
    <property type="evidence" value="ECO:0007669"/>
    <property type="project" value="InterPro"/>
</dbReference>
<proteinExistence type="inferred from homology"/>
<evidence type="ECO:0000256" key="3">
    <source>
        <dbReference type="ARBA" id="ARBA00022737"/>
    </source>
</evidence>
<keyword evidence="3" id="KW-0677">Repeat</keyword>
<dbReference type="GO" id="GO:0006351">
    <property type="term" value="P:DNA-templated transcription"/>
    <property type="evidence" value="ECO:0007669"/>
    <property type="project" value="InterPro"/>
</dbReference>
<name>A0AA38VGG2_9PEZI</name>
<dbReference type="Proteomes" id="UP001174694">
    <property type="component" value="Unassembled WGS sequence"/>
</dbReference>
<protein>
    <submittedName>
        <fullName evidence="10">Tfiih p62 subunit domain-containing protein</fullName>
    </submittedName>
</protein>
<comment type="subcellular location">
    <subcellularLocation>
        <location evidence="1">Nucleus</location>
    </subcellularLocation>
</comment>
<feature type="coiled-coil region" evidence="7">
    <location>
        <begin position="554"/>
        <end position="581"/>
    </location>
</feature>
<feature type="domain" description="BSD" evidence="9">
    <location>
        <begin position="223"/>
        <end position="275"/>
    </location>
</feature>
<dbReference type="SMART" id="SM00751">
    <property type="entry name" value="BSD"/>
    <property type="match status" value="2"/>
</dbReference>
<dbReference type="Gene3D" id="1.10.3970.10">
    <property type="entry name" value="BSD domain"/>
    <property type="match status" value="1"/>
</dbReference>
<keyword evidence="4" id="KW-0805">Transcription regulation</keyword>
<evidence type="ECO:0000256" key="1">
    <source>
        <dbReference type="ARBA" id="ARBA00004123"/>
    </source>
</evidence>
<keyword evidence="11" id="KW-1185">Reference proteome</keyword>
<dbReference type="InterPro" id="IPR005607">
    <property type="entry name" value="BSD_dom"/>
</dbReference>
<dbReference type="InterPro" id="IPR013876">
    <property type="entry name" value="TFIIH_BTF_p62_N"/>
</dbReference>
<dbReference type="Gene3D" id="2.30.29.30">
    <property type="entry name" value="Pleckstrin-homology domain (PH domain)/Phosphotyrosine-binding domain (PTB)"/>
    <property type="match status" value="1"/>
</dbReference>
<dbReference type="Pfam" id="PF08567">
    <property type="entry name" value="PH_TFIIH"/>
    <property type="match status" value="1"/>
</dbReference>
<dbReference type="InterPro" id="IPR011993">
    <property type="entry name" value="PH-like_dom_sf"/>
</dbReference>
<comment type="caution">
    <text evidence="10">The sequence shown here is derived from an EMBL/GenBank/DDBJ whole genome shotgun (WGS) entry which is preliminary data.</text>
</comment>
<feature type="compositionally biased region" description="Acidic residues" evidence="8">
    <location>
        <begin position="456"/>
        <end position="465"/>
    </location>
</feature>
<dbReference type="CDD" id="cd13229">
    <property type="entry name" value="PH_TFIIH"/>
    <property type="match status" value="1"/>
</dbReference>
<keyword evidence="5" id="KW-0804">Transcription</keyword>
<feature type="domain" description="BSD" evidence="9">
    <location>
        <begin position="143"/>
        <end position="202"/>
    </location>
</feature>
<gene>
    <name evidence="10" type="ORF">NKR23_g3945</name>
</gene>
<organism evidence="10 11">
    <name type="scientific">Pleurostoma richardsiae</name>
    <dbReference type="NCBI Taxonomy" id="41990"/>
    <lineage>
        <taxon>Eukaryota</taxon>
        <taxon>Fungi</taxon>
        <taxon>Dikarya</taxon>
        <taxon>Ascomycota</taxon>
        <taxon>Pezizomycotina</taxon>
        <taxon>Sordariomycetes</taxon>
        <taxon>Sordariomycetidae</taxon>
        <taxon>Calosphaeriales</taxon>
        <taxon>Pleurostomataceae</taxon>
        <taxon>Pleurostoma</taxon>
    </lineage>
</organism>
<dbReference type="InterPro" id="IPR035925">
    <property type="entry name" value="BSD_dom_sf"/>
</dbReference>
<evidence type="ECO:0000256" key="6">
    <source>
        <dbReference type="ARBA" id="ARBA00023242"/>
    </source>
</evidence>
<dbReference type="SUPFAM" id="SSF50729">
    <property type="entry name" value="PH domain-like"/>
    <property type="match status" value="1"/>
</dbReference>
<evidence type="ECO:0000313" key="11">
    <source>
        <dbReference type="Proteomes" id="UP001174694"/>
    </source>
</evidence>
<evidence type="ECO:0000256" key="7">
    <source>
        <dbReference type="SAM" id="Coils"/>
    </source>
</evidence>
<feature type="compositionally biased region" description="Basic residues" evidence="8">
    <location>
        <begin position="469"/>
        <end position="479"/>
    </location>
</feature>